<proteinExistence type="predicted"/>
<dbReference type="Proteomes" id="UP000183557">
    <property type="component" value="Unassembled WGS sequence"/>
</dbReference>
<dbReference type="PIRSF" id="PIRSF010603">
    <property type="entry name" value="UCP010603"/>
    <property type="match status" value="1"/>
</dbReference>
<dbReference type="SUPFAM" id="SSF52833">
    <property type="entry name" value="Thioredoxin-like"/>
    <property type="match status" value="1"/>
</dbReference>
<dbReference type="Gene3D" id="3.40.30.30">
    <property type="entry name" value="Hypothetical protein sa0798"/>
    <property type="match status" value="1"/>
</dbReference>
<sequence length="111" mass="12551">MNEQNVRLTVYGAEVKCASCVNAPGSRETYEWLQAAIARKYGETGISYEYYDINSVHQEGADGMIIQQILDDELFYPLVLVENEIVGEGNPRLKNIYKALENHGLQQLDHS</sequence>
<dbReference type="InterPro" id="IPR009190">
    <property type="entry name" value="DUF1462"/>
</dbReference>
<protein>
    <submittedName>
        <fullName evidence="1">Disulfide oxidoreductase YuzD</fullName>
    </submittedName>
</protein>
<dbReference type="InterPro" id="IPR036249">
    <property type="entry name" value="Thioredoxin-like_sf"/>
</dbReference>
<dbReference type="EMBL" id="FOSB01000002">
    <property type="protein sequence ID" value="SFJ40502.1"/>
    <property type="molecule type" value="Genomic_DNA"/>
</dbReference>
<organism evidence="1 2">
    <name type="scientific">Halobacillus dabanensis</name>
    <dbReference type="NCBI Taxonomy" id="240302"/>
    <lineage>
        <taxon>Bacteria</taxon>
        <taxon>Bacillati</taxon>
        <taxon>Bacillota</taxon>
        <taxon>Bacilli</taxon>
        <taxon>Bacillales</taxon>
        <taxon>Bacillaceae</taxon>
        <taxon>Halobacillus</taxon>
    </lineage>
</organism>
<dbReference type="AlphaFoldDB" id="A0A1I3R426"/>
<gene>
    <name evidence="1" type="ORF">SAMN04487936_10254</name>
</gene>
<dbReference type="InterPro" id="IPR038218">
    <property type="entry name" value="YuzD-like_sp"/>
</dbReference>
<dbReference type="Pfam" id="PF07315">
    <property type="entry name" value="DUF1462"/>
    <property type="match status" value="1"/>
</dbReference>
<reference evidence="2" key="1">
    <citation type="submission" date="2016-10" db="EMBL/GenBank/DDBJ databases">
        <authorList>
            <person name="Varghese N."/>
            <person name="Submissions S."/>
        </authorList>
    </citation>
    <scope>NUCLEOTIDE SEQUENCE [LARGE SCALE GENOMIC DNA]</scope>
    <source>
        <strain evidence="2">CGMCC 1.3704</strain>
    </source>
</reference>
<evidence type="ECO:0000313" key="1">
    <source>
        <dbReference type="EMBL" id="SFJ40502.1"/>
    </source>
</evidence>
<name>A0A1I3R426_HALDA</name>
<evidence type="ECO:0000313" key="2">
    <source>
        <dbReference type="Proteomes" id="UP000183557"/>
    </source>
</evidence>
<dbReference type="OrthoDB" id="2389679at2"/>
<keyword evidence="2" id="KW-1185">Reference proteome</keyword>
<dbReference type="RefSeq" id="WP_075035174.1">
    <property type="nucleotide sequence ID" value="NZ_FOSB01000002.1"/>
</dbReference>
<accession>A0A1I3R426</accession>